<organism evidence="1 2">
    <name type="scientific">Halobacteriovorax marinus</name>
    <dbReference type="NCBI Taxonomy" id="97084"/>
    <lineage>
        <taxon>Bacteria</taxon>
        <taxon>Pseudomonadati</taxon>
        <taxon>Bdellovibrionota</taxon>
        <taxon>Bacteriovoracia</taxon>
        <taxon>Bacteriovoracales</taxon>
        <taxon>Halobacteriovoraceae</taxon>
        <taxon>Halobacteriovorax</taxon>
    </lineage>
</organism>
<proteinExistence type="predicted"/>
<name>A0A1Y5F8I3_9BACT</name>
<dbReference type="EMBL" id="MAAO01000015">
    <property type="protein sequence ID" value="OUR93708.1"/>
    <property type="molecule type" value="Genomic_DNA"/>
</dbReference>
<gene>
    <name evidence="1" type="ORF">A9Q84_19795</name>
</gene>
<dbReference type="Proteomes" id="UP000196531">
    <property type="component" value="Unassembled WGS sequence"/>
</dbReference>
<sequence>MVESSKEKFTGLNVSEISSKISSFVNSEKPIRVWSKGSEPSLAFIRNIEKRVITLDVSTSIIEVDFSDKVFLNFSFNSVDYFAKGSLLSENNGLLSIELEEEVFKSEKRHNERLLTFPHHQVHAYFKVYSDENSSNIISINRFKETPNSALESFVSEKMKQIVDEEDAIAELMGFRILDLSSDGLSFFANSRETSYFAGLKDDGGIQFTLMFEGTSYSLKYAEIVYIVDYVNQRAARIPMKKIGIHFDENDEIKESINKLINDSGALREVDKSFESFLAD</sequence>
<protein>
    <recommendedName>
        <fullName evidence="3">PilZ domain-containing protein</fullName>
    </recommendedName>
</protein>
<accession>A0A1Y5F8I3</accession>
<reference evidence="2" key="1">
    <citation type="journal article" date="2017" name="Proc. Natl. Acad. Sci. U.S.A.">
        <title>Simulation of Deepwater Horizon oil plume reveals substrate specialization within a complex community of hydrocarbon-degraders.</title>
        <authorList>
            <person name="Hu P."/>
            <person name="Dubinsky E.A."/>
            <person name="Probst A.J."/>
            <person name="Wang J."/>
            <person name="Sieber C.M.K."/>
            <person name="Tom L.M."/>
            <person name="Gardinali P."/>
            <person name="Banfield J.F."/>
            <person name="Atlas R.M."/>
            <person name="Andersen G.L."/>
        </authorList>
    </citation>
    <scope>NUCLEOTIDE SEQUENCE [LARGE SCALE GENOMIC DNA]</scope>
</reference>
<evidence type="ECO:0008006" key="3">
    <source>
        <dbReference type="Google" id="ProtNLM"/>
    </source>
</evidence>
<evidence type="ECO:0000313" key="2">
    <source>
        <dbReference type="Proteomes" id="UP000196531"/>
    </source>
</evidence>
<dbReference type="AlphaFoldDB" id="A0A1Y5F8I3"/>
<comment type="caution">
    <text evidence="1">The sequence shown here is derived from an EMBL/GenBank/DDBJ whole genome shotgun (WGS) entry which is preliminary data.</text>
</comment>
<evidence type="ECO:0000313" key="1">
    <source>
        <dbReference type="EMBL" id="OUR93708.1"/>
    </source>
</evidence>